<dbReference type="PANTHER" id="PTHR30154">
    <property type="entry name" value="LEUCINE-RESPONSIVE REGULATORY PROTEIN"/>
    <property type="match status" value="1"/>
</dbReference>
<dbReference type="EMBL" id="OCTN01000005">
    <property type="protein sequence ID" value="SOH94680.1"/>
    <property type="molecule type" value="Genomic_DNA"/>
</dbReference>
<keyword evidence="2 5" id="KW-0238">DNA-binding</keyword>
<keyword evidence="3" id="KW-0804">Transcription</keyword>
<accession>A0A2C9CU02</accession>
<dbReference type="GO" id="GO:0043565">
    <property type="term" value="F:sequence-specific DNA binding"/>
    <property type="evidence" value="ECO:0007669"/>
    <property type="project" value="InterPro"/>
</dbReference>
<dbReference type="InterPro" id="IPR036390">
    <property type="entry name" value="WH_DNA-bd_sf"/>
</dbReference>
<dbReference type="PROSITE" id="PS50956">
    <property type="entry name" value="HTH_ASNC_2"/>
    <property type="match status" value="1"/>
</dbReference>
<evidence type="ECO:0000256" key="3">
    <source>
        <dbReference type="ARBA" id="ARBA00023163"/>
    </source>
</evidence>
<evidence type="ECO:0000313" key="6">
    <source>
        <dbReference type="Proteomes" id="UP000220034"/>
    </source>
</evidence>
<dbReference type="Pfam" id="PF13412">
    <property type="entry name" value="HTH_24"/>
    <property type="match status" value="1"/>
</dbReference>
<keyword evidence="1" id="KW-0805">Transcription regulation</keyword>
<dbReference type="OrthoDB" id="9803143at2"/>
<evidence type="ECO:0000256" key="2">
    <source>
        <dbReference type="ARBA" id="ARBA00023125"/>
    </source>
</evidence>
<dbReference type="GO" id="GO:0043200">
    <property type="term" value="P:response to amino acid"/>
    <property type="evidence" value="ECO:0007669"/>
    <property type="project" value="TreeGrafter"/>
</dbReference>
<evidence type="ECO:0000256" key="1">
    <source>
        <dbReference type="ARBA" id="ARBA00023015"/>
    </source>
</evidence>
<dbReference type="PRINTS" id="PR00033">
    <property type="entry name" value="HTHASNC"/>
</dbReference>
<dbReference type="AlphaFoldDB" id="A0A2C9CU02"/>
<proteinExistence type="predicted"/>
<sequence>MSTQLDALDRALLTCLQRNSRLTSAELAEQVHLSPSQCARRRQRLEEEGYITGYNAIVDAAKIGATVEAFVQVTMAAHSRENAQDFIRLAERTPAVVSVWTLTGEADYMLRVFCADLVALNDLVQQVLLPHDAVARVQSQIVMERLKDNAPIAV</sequence>
<reference evidence="6" key="1">
    <citation type="submission" date="2017-09" db="EMBL/GenBank/DDBJ databases">
        <authorList>
            <person name="Varghese N."/>
            <person name="Submissions S."/>
        </authorList>
    </citation>
    <scope>NUCLEOTIDE SEQUENCE [LARGE SCALE GENOMIC DNA]</scope>
    <source>
        <strain evidence="6">C7</strain>
    </source>
</reference>
<gene>
    <name evidence="5" type="ORF">SAMN06273572_105103</name>
</gene>
<dbReference type="RefSeq" id="WP_097930509.1">
    <property type="nucleotide sequence ID" value="NZ_OCTN01000005.1"/>
</dbReference>
<dbReference type="InterPro" id="IPR011008">
    <property type="entry name" value="Dimeric_a/b-barrel"/>
</dbReference>
<dbReference type="SMART" id="SM00344">
    <property type="entry name" value="HTH_ASNC"/>
    <property type="match status" value="1"/>
</dbReference>
<dbReference type="InterPro" id="IPR019887">
    <property type="entry name" value="Tscrpt_reg_AsnC/Lrp_C"/>
</dbReference>
<dbReference type="PANTHER" id="PTHR30154:SF46">
    <property type="entry name" value="TRANSCRIPTIONAL REGULATORY PROTEIN"/>
    <property type="match status" value="1"/>
</dbReference>
<protein>
    <submittedName>
        <fullName evidence="5">DNA-binding transcriptional regulator, Lrp family</fullName>
    </submittedName>
</protein>
<dbReference type="SUPFAM" id="SSF46785">
    <property type="entry name" value="Winged helix' DNA-binding domain"/>
    <property type="match status" value="1"/>
</dbReference>
<name>A0A2C9CU02_9RHOB</name>
<keyword evidence="6" id="KW-1185">Reference proteome</keyword>
<organism evidence="5 6">
    <name type="scientific">Pontivivens marinum</name>
    <dbReference type="NCBI Taxonomy" id="1690039"/>
    <lineage>
        <taxon>Bacteria</taxon>
        <taxon>Pseudomonadati</taxon>
        <taxon>Pseudomonadota</taxon>
        <taxon>Alphaproteobacteria</taxon>
        <taxon>Rhodobacterales</taxon>
        <taxon>Paracoccaceae</taxon>
        <taxon>Pontivivens</taxon>
    </lineage>
</organism>
<dbReference type="Pfam" id="PF01037">
    <property type="entry name" value="AsnC_trans_reg"/>
    <property type="match status" value="1"/>
</dbReference>
<dbReference type="GO" id="GO:0005829">
    <property type="term" value="C:cytosol"/>
    <property type="evidence" value="ECO:0007669"/>
    <property type="project" value="TreeGrafter"/>
</dbReference>
<dbReference type="Gene3D" id="1.10.10.10">
    <property type="entry name" value="Winged helix-like DNA-binding domain superfamily/Winged helix DNA-binding domain"/>
    <property type="match status" value="1"/>
</dbReference>
<dbReference type="InterPro" id="IPR000485">
    <property type="entry name" value="AsnC-type_HTH_dom"/>
</dbReference>
<evidence type="ECO:0000259" key="4">
    <source>
        <dbReference type="PROSITE" id="PS50956"/>
    </source>
</evidence>
<dbReference type="SUPFAM" id="SSF54909">
    <property type="entry name" value="Dimeric alpha+beta barrel"/>
    <property type="match status" value="1"/>
</dbReference>
<evidence type="ECO:0000313" key="5">
    <source>
        <dbReference type="EMBL" id="SOH94680.1"/>
    </source>
</evidence>
<dbReference type="Gene3D" id="3.30.70.920">
    <property type="match status" value="1"/>
</dbReference>
<dbReference type="InterPro" id="IPR036388">
    <property type="entry name" value="WH-like_DNA-bd_sf"/>
</dbReference>
<dbReference type="Proteomes" id="UP000220034">
    <property type="component" value="Unassembled WGS sequence"/>
</dbReference>
<dbReference type="InterPro" id="IPR019888">
    <property type="entry name" value="Tscrpt_reg_AsnC-like"/>
</dbReference>
<feature type="domain" description="HTH asnC-type" evidence="4">
    <location>
        <begin position="5"/>
        <end position="66"/>
    </location>
</feature>